<organism evidence="1">
    <name type="scientific">Rhizophora mucronata</name>
    <name type="common">Asiatic mangrove</name>
    <dbReference type="NCBI Taxonomy" id="61149"/>
    <lineage>
        <taxon>Eukaryota</taxon>
        <taxon>Viridiplantae</taxon>
        <taxon>Streptophyta</taxon>
        <taxon>Embryophyta</taxon>
        <taxon>Tracheophyta</taxon>
        <taxon>Spermatophyta</taxon>
        <taxon>Magnoliopsida</taxon>
        <taxon>eudicotyledons</taxon>
        <taxon>Gunneridae</taxon>
        <taxon>Pentapetalae</taxon>
        <taxon>rosids</taxon>
        <taxon>fabids</taxon>
        <taxon>Malpighiales</taxon>
        <taxon>Rhizophoraceae</taxon>
        <taxon>Rhizophora</taxon>
    </lineage>
</organism>
<dbReference type="AlphaFoldDB" id="A0A2P2Q0R2"/>
<dbReference type="EMBL" id="GGEC01080080">
    <property type="protein sequence ID" value="MBX60564.1"/>
    <property type="molecule type" value="Transcribed_RNA"/>
</dbReference>
<evidence type="ECO:0000313" key="1">
    <source>
        <dbReference type="EMBL" id="MBX60564.1"/>
    </source>
</evidence>
<reference evidence="1" key="1">
    <citation type="submission" date="2018-02" db="EMBL/GenBank/DDBJ databases">
        <title>Rhizophora mucronata_Transcriptome.</title>
        <authorList>
            <person name="Meera S.P."/>
            <person name="Sreeshan A."/>
            <person name="Augustine A."/>
        </authorList>
    </citation>
    <scope>NUCLEOTIDE SEQUENCE</scope>
    <source>
        <tissue evidence="1">Leaf</tissue>
    </source>
</reference>
<accession>A0A2P2Q0R2</accession>
<protein>
    <submittedName>
        <fullName evidence="1">Uncharacterized protein</fullName>
    </submittedName>
</protein>
<proteinExistence type="predicted"/>
<name>A0A2P2Q0R2_RHIMU</name>
<sequence>MKKNSSFSIDQPDNKRKKMGSFFFFQDKAIQL</sequence>